<dbReference type="Proteomes" id="UP000218824">
    <property type="component" value="Chromosome"/>
</dbReference>
<keyword evidence="1" id="KW-1133">Transmembrane helix</keyword>
<sequence>MRDSAETGYPLLAKLGLHVLLIAMFVPLSAFAVWESFGGSRLAVWFVAGGLVPFCALLVLKRRAGTSRAALAGCKWLLLALYAGVFGLNAYLFVSGCIWWGLINAALSLAGLALGMGGVFLATRYTPRWGGTVASAMALLIMIANAGVSMRAGGMVFFPLLFAPVMVIAALALAAAVWLDAGKGRDR</sequence>
<feature type="transmembrane region" description="Helical" evidence="1">
    <location>
        <begin position="40"/>
        <end position="60"/>
    </location>
</feature>
<reference evidence="2 3" key="1">
    <citation type="journal article" date="2017" name="DNA Res.">
        <title>Complete genome sequence and expression profile of the commercial lytic enzyme producer Lysobacter enzymogenes M497-1.</title>
        <authorList>
            <person name="Takami H."/>
            <person name="Toyoda A."/>
            <person name="Uchiyama I."/>
            <person name="Itoh T."/>
            <person name="Takaki Y."/>
            <person name="Arai W."/>
            <person name="Nishi S."/>
            <person name="Kawai M."/>
            <person name="Shinya K."/>
            <person name="Ikeda H."/>
        </authorList>
    </citation>
    <scope>NUCLEOTIDE SEQUENCE [LARGE SCALE GENOMIC DNA]</scope>
    <source>
        <strain evidence="2 3">M497-1</strain>
    </source>
</reference>
<evidence type="ECO:0000256" key="1">
    <source>
        <dbReference type="SAM" id="Phobius"/>
    </source>
</evidence>
<feature type="transmembrane region" description="Helical" evidence="1">
    <location>
        <begin position="129"/>
        <end position="150"/>
    </location>
</feature>
<feature type="transmembrane region" description="Helical" evidence="1">
    <location>
        <begin position="12"/>
        <end position="34"/>
    </location>
</feature>
<keyword evidence="1" id="KW-0812">Transmembrane</keyword>
<name>A0AAU9B5G3_LYSEN</name>
<proteinExistence type="predicted"/>
<dbReference type="EMBL" id="AP014940">
    <property type="protein sequence ID" value="BAV99311.1"/>
    <property type="molecule type" value="Genomic_DNA"/>
</dbReference>
<feature type="transmembrane region" description="Helical" evidence="1">
    <location>
        <begin position="156"/>
        <end position="179"/>
    </location>
</feature>
<organism evidence="2 3">
    <name type="scientific">Lysobacter enzymogenes</name>
    <dbReference type="NCBI Taxonomy" id="69"/>
    <lineage>
        <taxon>Bacteria</taxon>
        <taxon>Pseudomonadati</taxon>
        <taxon>Pseudomonadota</taxon>
        <taxon>Gammaproteobacteria</taxon>
        <taxon>Lysobacterales</taxon>
        <taxon>Lysobacteraceae</taxon>
        <taxon>Lysobacter</taxon>
    </lineage>
</organism>
<accession>A0AAU9B5G3</accession>
<gene>
    <name evidence="2" type="ORF">LEN_3824</name>
</gene>
<evidence type="ECO:0000313" key="3">
    <source>
        <dbReference type="Proteomes" id="UP000218824"/>
    </source>
</evidence>
<dbReference type="KEGG" id="lem:LEN_3824"/>
<keyword evidence="1" id="KW-0472">Membrane</keyword>
<feature type="transmembrane region" description="Helical" evidence="1">
    <location>
        <begin position="98"/>
        <end position="122"/>
    </location>
</feature>
<feature type="transmembrane region" description="Helical" evidence="1">
    <location>
        <begin position="72"/>
        <end position="92"/>
    </location>
</feature>
<evidence type="ECO:0000313" key="2">
    <source>
        <dbReference type="EMBL" id="BAV99311.1"/>
    </source>
</evidence>
<evidence type="ECO:0008006" key="4">
    <source>
        <dbReference type="Google" id="ProtNLM"/>
    </source>
</evidence>
<dbReference type="AlphaFoldDB" id="A0AAU9B5G3"/>
<protein>
    <recommendedName>
        <fullName evidence="4">DUF2306 domain-containing protein</fullName>
    </recommendedName>
</protein>